<dbReference type="KEGG" id="dan:6502634"/>
<evidence type="ECO:0000313" key="2">
    <source>
        <dbReference type="EMBL" id="EDV42604.1"/>
    </source>
</evidence>
<dbReference type="OMA" id="MYGQMAM"/>
<keyword evidence="1" id="KW-0812">Transmembrane</keyword>
<evidence type="ECO:0000256" key="1">
    <source>
        <dbReference type="SAM" id="Phobius"/>
    </source>
</evidence>
<dbReference type="HOGENOM" id="CLU_136992_0_0_1"/>
<reference evidence="2 3" key="1">
    <citation type="journal article" date="2007" name="Nature">
        <title>Evolution of genes and genomes on the Drosophila phylogeny.</title>
        <authorList>
            <consortium name="Drosophila 12 Genomes Consortium"/>
            <person name="Clark A.G."/>
            <person name="Eisen M.B."/>
            <person name="Smith D.R."/>
            <person name="Bergman C.M."/>
            <person name="Oliver B."/>
            <person name="Markow T.A."/>
            <person name="Kaufman T.C."/>
            <person name="Kellis M."/>
            <person name="Gelbart W."/>
            <person name="Iyer V.N."/>
            <person name="Pollard D.A."/>
            <person name="Sackton T.B."/>
            <person name="Larracuente A.M."/>
            <person name="Singh N.D."/>
            <person name="Abad J.P."/>
            <person name="Abt D.N."/>
            <person name="Adryan B."/>
            <person name="Aguade M."/>
            <person name="Akashi H."/>
            <person name="Anderson W.W."/>
            <person name="Aquadro C.F."/>
            <person name="Ardell D.H."/>
            <person name="Arguello R."/>
            <person name="Artieri C.G."/>
            <person name="Barbash D.A."/>
            <person name="Barker D."/>
            <person name="Barsanti P."/>
            <person name="Batterham P."/>
            <person name="Batzoglou S."/>
            <person name="Begun D."/>
            <person name="Bhutkar A."/>
            <person name="Blanco E."/>
            <person name="Bosak S.A."/>
            <person name="Bradley R.K."/>
            <person name="Brand A.D."/>
            <person name="Brent M.R."/>
            <person name="Brooks A.N."/>
            <person name="Brown R.H."/>
            <person name="Butlin R.K."/>
            <person name="Caggese C."/>
            <person name="Calvi B.R."/>
            <person name="Bernardo de Carvalho A."/>
            <person name="Caspi A."/>
            <person name="Castrezana S."/>
            <person name="Celniker S.E."/>
            <person name="Chang J.L."/>
            <person name="Chapple C."/>
            <person name="Chatterji S."/>
            <person name="Chinwalla A."/>
            <person name="Civetta A."/>
            <person name="Clifton S.W."/>
            <person name="Comeron J.M."/>
            <person name="Costello J.C."/>
            <person name="Coyne J.A."/>
            <person name="Daub J."/>
            <person name="David R.G."/>
            <person name="Delcher A.L."/>
            <person name="Delehaunty K."/>
            <person name="Do C.B."/>
            <person name="Ebling H."/>
            <person name="Edwards K."/>
            <person name="Eickbush T."/>
            <person name="Evans J.D."/>
            <person name="Filipski A."/>
            <person name="Findeiss S."/>
            <person name="Freyhult E."/>
            <person name="Fulton L."/>
            <person name="Fulton R."/>
            <person name="Garcia A.C."/>
            <person name="Gardiner A."/>
            <person name="Garfield D.A."/>
            <person name="Garvin B.E."/>
            <person name="Gibson G."/>
            <person name="Gilbert D."/>
            <person name="Gnerre S."/>
            <person name="Godfrey J."/>
            <person name="Good R."/>
            <person name="Gotea V."/>
            <person name="Gravely B."/>
            <person name="Greenberg A.J."/>
            <person name="Griffiths-Jones S."/>
            <person name="Gross S."/>
            <person name="Guigo R."/>
            <person name="Gustafson E.A."/>
            <person name="Haerty W."/>
            <person name="Hahn M.W."/>
            <person name="Halligan D.L."/>
            <person name="Halpern A.L."/>
            <person name="Halter G.M."/>
            <person name="Han M.V."/>
            <person name="Heger A."/>
            <person name="Hillier L."/>
            <person name="Hinrichs A.S."/>
            <person name="Holmes I."/>
            <person name="Hoskins R.A."/>
            <person name="Hubisz M.J."/>
            <person name="Hultmark D."/>
            <person name="Huntley M.A."/>
            <person name="Jaffe D.B."/>
            <person name="Jagadeeshan S."/>
            <person name="Jeck W.R."/>
            <person name="Johnson J."/>
            <person name="Jones C.D."/>
            <person name="Jordan W.C."/>
            <person name="Karpen G.H."/>
            <person name="Kataoka E."/>
            <person name="Keightley P.D."/>
            <person name="Kheradpour P."/>
            <person name="Kirkness E.F."/>
            <person name="Koerich L.B."/>
            <person name="Kristiansen K."/>
            <person name="Kudrna D."/>
            <person name="Kulathinal R.J."/>
            <person name="Kumar S."/>
            <person name="Kwok R."/>
            <person name="Lander E."/>
            <person name="Langley C.H."/>
            <person name="Lapoint R."/>
            <person name="Lazzaro B.P."/>
            <person name="Lee S.J."/>
            <person name="Levesque L."/>
            <person name="Li R."/>
            <person name="Lin C.F."/>
            <person name="Lin M.F."/>
            <person name="Lindblad-Toh K."/>
            <person name="Llopart A."/>
            <person name="Long M."/>
            <person name="Low L."/>
            <person name="Lozovsky E."/>
            <person name="Lu J."/>
            <person name="Luo M."/>
            <person name="Machado C.A."/>
            <person name="Makalowski W."/>
            <person name="Marzo M."/>
            <person name="Matsuda M."/>
            <person name="Matzkin L."/>
            <person name="McAllister B."/>
            <person name="McBride C.S."/>
            <person name="McKernan B."/>
            <person name="McKernan K."/>
            <person name="Mendez-Lago M."/>
            <person name="Minx P."/>
            <person name="Mollenhauer M.U."/>
            <person name="Montooth K."/>
            <person name="Mount S.M."/>
            <person name="Mu X."/>
            <person name="Myers E."/>
            <person name="Negre B."/>
            <person name="Newfeld S."/>
            <person name="Nielsen R."/>
            <person name="Noor M.A."/>
            <person name="O'Grady P."/>
            <person name="Pachter L."/>
            <person name="Papaceit M."/>
            <person name="Parisi M.J."/>
            <person name="Parisi M."/>
            <person name="Parts L."/>
            <person name="Pedersen J.S."/>
            <person name="Pesole G."/>
            <person name="Phillippy A.M."/>
            <person name="Ponting C.P."/>
            <person name="Pop M."/>
            <person name="Porcelli D."/>
            <person name="Powell J.R."/>
            <person name="Prohaska S."/>
            <person name="Pruitt K."/>
            <person name="Puig M."/>
            <person name="Quesneville H."/>
            <person name="Ram K.R."/>
            <person name="Rand D."/>
            <person name="Rasmussen M.D."/>
            <person name="Reed L.K."/>
            <person name="Reenan R."/>
            <person name="Reily A."/>
            <person name="Remington K.A."/>
            <person name="Rieger T.T."/>
            <person name="Ritchie M.G."/>
            <person name="Robin C."/>
            <person name="Rogers Y.H."/>
            <person name="Rohde C."/>
            <person name="Rozas J."/>
            <person name="Rubenfield M.J."/>
            <person name="Ruiz A."/>
            <person name="Russo S."/>
            <person name="Salzberg S.L."/>
            <person name="Sanchez-Gracia A."/>
            <person name="Saranga D.J."/>
            <person name="Sato H."/>
            <person name="Schaeffer S.W."/>
            <person name="Schatz M.C."/>
            <person name="Schlenke T."/>
            <person name="Schwartz R."/>
            <person name="Segarra C."/>
            <person name="Singh R.S."/>
            <person name="Sirot L."/>
            <person name="Sirota M."/>
            <person name="Sisneros N.B."/>
            <person name="Smith C.D."/>
            <person name="Smith T.F."/>
            <person name="Spieth J."/>
            <person name="Stage D.E."/>
            <person name="Stark A."/>
            <person name="Stephan W."/>
            <person name="Strausberg R.L."/>
            <person name="Strempel S."/>
            <person name="Sturgill D."/>
            <person name="Sutton G."/>
            <person name="Sutton G.G."/>
            <person name="Tao W."/>
            <person name="Teichmann S."/>
            <person name="Tobari Y.N."/>
            <person name="Tomimura Y."/>
            <person name="Tsolas J.M."/>
            <person name="Valente V.L."/>
            <person name="Venter E."/>
            <person name="Venter J.C."/>
            <person name="Vicario S."/>
            <person name="Vieira F.G."/>
            <person name="Vilella A.J."/>
            <person name="Villasante A."/>
            <person name="Walenz B."/>
            <person name="Wang J."/>
            <person name="Wasserman M."/>
            <person name="Watts T."/>
            <person name="Wilson D."/>
            <person name="Wilson R.K."/>
            <person name="Wing R.A."/>
            <person name="Wolfner M.F."/>
            <person name="Wong A."/>
            <person name="Wong G.K."/>
            <person name="Wu C.I."/>
            <person name="Wu G."/>
            <person name="Yamamoto D."/>
            <person name="Yang H.P."/>
            <person name="Yang S.P."/>
            <person name="Yorke J.A."/>
            <person name="Yoshida K."/>
            <person name="Zdobnov E."/>
            <person name="Zhang P."/>
            <person name="Zhang Y."/>
            <person name="Zimin A.V."/>
            <person name="Baldwin J."/>
            <person name="Abdouelleil A."/>
            <person name="Abdulkadir J."/>
            <person name="Abebe A."/>
            <person name="Abera B."/>
            <person name="Abreu J."/>
            <person name="Acer S.C."/>
            <person name="Aftuck L."/>
            <person name="Alexander A."/>
            <person name="An P."/>
            <person name="Anderson E."/>
            <person name="Anderson S."/>
            <person name="Arachi H."/>
            <person name="Azer M."/>
            <person name="Bachantsang P."/>
            <person name="Barry A."/>
            <person name="Bayul T."/>
            <person name="Berlin A."/>
            <person name="Bessette D."/>
            <person name="Bloom T."/>
            <person name="Blye J."/>
            <person name="Boguslavskiy L."/>
            <person name="Bonnet C."/>
            <person name="Boukhgalter B."/>
            <person name="Bourzgui I."/>
            <person name="Brown A."/>
            <person name="Cahill P."/>
            <person name="Channer S."/>
            <person name="Cheshatsang Y."/>
            <person name="Chuda L."/>
            <person name="Citroen M."/>
            <person name="Collymore A."/>
            <person name="Cooke P."/>
            <person name="Costello M."/>
            <person name="D'Aco K."/>
            <person name="Daza R."/>
            <person name="De Haan G."/>
            <person name="DeGray S."/>
            <person name="DeMaso C."/>
            <person name="Dhargay N."/>
            <person name="Dooley K."/>
            <person name="Dooley E."/>
            <person name="Doricent M."/>
            <person name="Dorje P."/>
            <person name="Dorjee K."/>
            <person name="Dupes A."/>
            <person name="Elong R."/>
            <person name="Falk J."/>
            <person name="Farina A."/>
            <person name="Faro S."/>
            <person name="Ferguson D."/>
            <person name="Fisher S."/>
            <person name="Foley C.D."/>
            <person name="Franke A."/>
            <person name="Friedrich D."/>
            <person name="Gadbois L."/>
            <person name="Gearin G."/>
            <person name="Gearin C.R."/>
            <person name="Giannoukos G."/>
            <person name="Goode T."/>
            <person name="Graham J."/>
            <person name="Grandbois E."/>
            <person name="Grewal S."/>
            <person name="Gyaltsen K."/>
            <person name="Hafez N."/>
            <person name="Hagos B."/>
            <person name="Hall J."/>
            <person name="Henson C."/>
            <person name="Hollinger A."/>
            <person name="Honan T."/>
            <person name="Huard M.D."/>
            <person name="Hughes L."/>
            <person name="Hurhula B."/>
            <person name="Husby M.E."/>
            <person name="Kamat A."/>
            <person name="Kanga B."/>
            <person name="Kashin S."/>
            <person name="Khazanovich D."/>
            <person name="Kisner P."/>
            <person name="Lance K."/>
            <person name="Lara M."/>
            <person name="Lee W."/>
            <person name="Lennon N."/>
            <person name="Letendre F."/>
            <person name="LeVine R."/>
            <person name="Lipovsky A."/>
            <person name="Liu X."/>
            <person name="Liu J."/>
            <person name="Liu S."/>
            <person name="Lokyitsang T."/>
            <person name="Lokyitsang Y."/>
            <person name="Lubonja R."/>
            <person name="Lui A."/>
            <person name="MacDonald P."/>
            <person name="Magnisalis V."/>
            <person name="Maru K."/>
            <person name="Matthews C."/>
            <person name="McCusker W."/>
            <person name="McDonough S."/>
            <person name="Mehta T."/>
            <person name="Meldrim J."/>
            <person name="Meneus L."/>
            <person name="Mihai O."/>
            <person name="Mihalev A."/>
            <person name="Mihova T."/>
            <person name="Mittelman R."/>
            <person name="Mlenga V."/>
            <person name="Montmayeur A."/>
            <person name="Mulrain L."/>
            <person name="Navidi A."/>
            <person name="Naylor J."/>
            <person name="Negash T."/>
            <person name="Nguyen T."/>
            <person name="Nguyen N."/>
            <person name="Nicol R."/>
            <person name="Norbu C."/>
            <person name="Norbu N."/>
            <person name="Novod N."/>
            <person name="O'Neill B."/>
            <person name="Osman S."/>
            <person name="Markiewicz E."/>
            <person name="Oyono O.L."/>
            <person name="Patti C."/>
            <person name="Phunkhang P."/>
            <person name="Pierre F."/>
            <person name="Priest M."/>
            <person name="Raghuraman S."/>
            <person name="Rege F."/>
            <person name="Reyes R."/>
            <person name="Rise C."/>
            <person name="Rogov P."/>
            <person name="Ross K."/>
            <person name="Ryan E."/>
            <person name="Settipalli S."/>
            <person name="Shea T."/>
            <person name="Sherpa N."/>
            <person name="Shi L."/>
            <person name="Shih D."/>
            <person name="Sparrow T."/>
            <person name="Spaulding J."/>
            <person name="Stalker J."/>
            <person name="Stange-Thomann N."/>
            <person name="Stavropoulos S."/>
            <person name="Stone C."/>
            <person name="Strader C."/>
            <person name="Tesfaye S."/>
            <person name="Thomson T."/>
            <person name="Thoulutsang Y."/>
            <person name="Thoulutsang D."/>
            <person name="Topham K."/>
            <person name="Topping I."/>
            <person name="Tsamla T."/>
            <person name="Vassiliev H."/>
            <person name="Vo A."/>
            <person name="Wangchuk T."/>
            <person name="Wangdi T."/>
            <person name="Weiand M."/>
            <person name="Wilkinson J."/>
            <person name="Wilson A."/>
            <person name="Yadav S."/>
            <person name="Young G."/>
            <person name="Yu Q."/>
            <person name="Zembek L."/>
            <person name="Zhong D."/>
            <person name="Zimmer A."/>
            <person name="Zwirko Z."/>
            <person name="Jaffe D.B."/>
            <person name="Alvarez P."/>
            <person name="Brockman W."/>
            <person name="Butler J."/>
            <person name="Chin C."/>
            <person name="Gnerre S."/>
            <person name="Grabherr M."/>
            <person name="Kleber M."/>
            <person name="Mauceli E."/>
            <person name="MacCallum I."/>
        </authorList>
    </citation>
    <scope>NUCLEOTIDE SEQUENCE [LARGE SCALE GENOMIC DNA]</scope>
    <source>
        <strain evidence="3">Tucson 14024-0371.13</strain>
    </source>
</reference>
<dbReference type="EMBL" id="CH902617">
    <property type="protein sequence ID" value="EDV42604.1"/>
    <property type="molecule type" value="Genomic_DNA"/>
</dbReference>
<feature type="transmembrane region" description="Helical" evidence="1">
    <location>
        <begin position="88"/>
        <end position="107"/>
    </location>
</feature>
<proteinExistence type="predicted"/>
<keyword evidence="1" id="KW-0472">Membrane</keyword>
<accession>B3LVN4</accession>
<dbReference type="GeneID" id="6502634"/>
<feature type="transmembrane region" description="Helical" evidence="1">
    <location>
        <begin position="54"/>
        <end position="72"/>
    </location>
</feature>
<dbReference type="InParanoid" id="B3LVN4"/>
<organism evidence="2 3">
    <name type="scientific">Drosophila ananassae</name>
    <name type="common">Fruit fly</name>
    <dbReference type="NCBI Taxonomy" id="7217"/>
    <lineage>
        <taxon>Eukaryota</taxon>
        <taxon>Metazoa</taxon>
        <taxon>Ecdysozoa</taxon>
        <taxon>Arthropoda</taxon>
        <taxon>Hexapoda</taxon>
        <taxon>Insecta</taxon>
        <taxon>Pterygota</taxon>
        <taxon>Neoptera</taxon>
        <taxon>Endopterygota</taxon>
        <taxon>Diptera</taxon>
        <taxon>Brachycera</taxon>
        <taxon>Muscomorpha</taxon>
        <taxon>Ephydroidea</taxon>
        <taxon>Drosophilidae</taxon>
        <taxon>Drosophila</taxon>
        <taxon>Sophophora</taxon>
    </lineage>
</organism>
<keyword evidence="3" id="KW-1185">Reference proteome</keyword>
<gene>
    <name evidence="2" type="primary">Dana\GF19894</name>
    <name evidence="2" type="synonym">dana_GLEANR_22301</name>
    <name evidence="2" type="ORF">GF19894</name>
</gene>
<evidence type="ECO:0000313" key="3">
    <source>
        <dbReference type="Proteomes" id="UP000007801"/>
    </source>
</evidence>
<feature type="transmembrane region" description="Helical" evidence="1">
    <location>
        <begin position="12"/>
        <end position="33"/>
    </location>
</feature>
<sequence length="164" mass="18458">MEVTTAQCTSFAVLYLLLLATMVRPKMNFTVYVDTFFFRAHYSAIMMLGYRFDIFMAVVGAPLSAATVYAVSKWKEVEASENPANQKMIITAVVSLYVIVLVSNVMVNGMALQQALIHFGQCPRKAWRMYAQMAASVFQTMGSDIQAAITTKKIHKPRLVYRLH</sequence>
<dbReference type="AlphaFoldDB" id="B3LVN4"/>
<keyword evidence="1" id="KW-1133">Transmembrane helix</keyword>
<dbReference type="Proteomes" id="UP000007801">
    <property type="component" value="Unassembled WGS sequence"/>
</dbReference>
<name>B3LVN4_DROAN</name>
<dbReference type="OrthoDB" id="7850652at2759"/>
<dbReference type="PhylomeDB" id="B3LVN4"/>
<protein>
    <submittedName>
        <fullName evidence="2">Uncharacterized protein</fullName>
    </submittedName>
</protein>